<keyword evidence="2" id="KW-0472">Membrane</keyword>
<gene>
    <name evidence="4" type="ORF">F3Y22_tig00011718pilonHSYRG00154</name>
</gene>
<organism evidence="4 5">
    <name type="scientific">Hibiscus syriacus</name>
    <name type="common">Rose of Sharon</name>
    <dbReference type="NCBI Taxonomy" id="106335"/>
    <lineage>
        <taxon>Eukaryota</taxon>
        <taxon>Viridiplantae</taxon>
        <taxon>Streptophyta</taxon>
        <taxon>Embryophyta</taxon>
        <taxon>Tracheophyta</taxon>
        <taxon>Spermatophyta</taxon>
        <taxon>Magnoliopsida</taxon>
        <taxon>eudicotyledons</taxon>
        <taxon>Gunneridae</taxon>
        <taxon>Pentapetalae</taxon>
        <taxon>rosids</taxon>
        <taxon>malvids</taxon>
        <taxon>Malvales</taxon>
        <taxon>Malvaceae</taxon>
        <taxon>Malvoideae</taxon>
        <taxon>Hibiscus</taxon>
    </lineage>
</organism>
<dbReference type="InterPro" id="IPR029058">
    <property type="entry name" value="AB_hydrolase_fold"/>
</dbReference>
<dbReference type="GO" id="GO:0016787">
    <property type="term" value="F:hydrolase activity"/>
    <property type="evidence" value="ECO:0007669"/>
    <property type="project" value="InterPro"/>
</dbReference>
<dbReference type="InterPro" id="IPR010987">
    <property type="entry name" value="Glutathione-S-Trfase_C-like"/>
</dbReference>
<dbReference type="InterPro" id="IPR004046">
    <property type="entry name" value="GST_C"/>
</dbReference>
<evidence type="ECO:0000259" key="3">
    <source>
        <dbReference type="PROSITE" id="PS50405"/>
    </source>
</evidence>
<feature type="domain" description="GST C-terminal" evidence="3">
    <location>
        <begin position="484"/>
        <end position="618"/>
    </location>
</feature>
<dbReference type="InterPro" id="IPR045074">
    <property type="entry name" value="GST_C_Tau"/>
</dbReference>
<keyword evidence="2" id="KW-0812">Transmembrane</keyword>
<dbReference type="Pfam" id="PF00043">
    <property type="entry name" value="GST_C"/>
    <property type="match status" value="1"/>
</dbReference>
<proteinExistence type="predicted"/>
<dbReference type="GO" id="GO:0006749">
    <property type="term" value="P:glutathione metabolic process"/>
    <property type="evidence" value="ECO:0007669"/>
    <property type="project" value="InterPro"/>
</dbReference>
<dbReference type="Pfam" id="PF01738">
    <property type="entry name" value="DLH"/>
    <property type="match status" value="2"/>
</dbReference>
<feature type="transmembrane region" description="Helical" evidence="2">
    <location>
        <begin position="278"/>
        <end position="294"/>
    </location>
</feature>
<dbReference type="PANTHER" id="PTHR17630:SF52">
    <property type="entry name" value="ENDO-1,3-1,4-BETA-D-GLUCANASE-LIKE PROTEIN"/>
    <property type="match status" value="1"/>
</dbReference>
<accession>A0A6A3C3T6</accession>
<dbReference type="Gene3D" id="1.20.1050.10">
    <property type="match status" value="1"/>
</dbReference>
<feature type="compositionally biased region" description="Polar residues" evidence="1">
    <location>
        <begin position="1"/>
        <end position="17"/>
    </location>
</feature>
<keyword evidence="5" id="KW-1185">Reference proteome</keyword>
<dbReference type="AlphaFoldDB" id="A0A6A3C3T6"/>
<dbReference type="EMBL" id="VEPZ02000503">
    <property type="protein sequence ID" value="KAE8723850.1"/>
    <property type="molecule type" value="Genomic_DNA"/>
</dbReference>
<reference evidence="4" key="1">
    <citation type="submission" date="2019-09" db="EMBL/GenBank/DDBJ databases">
        <title>Draft genome information of white flower Hibiscus syriacus.</title>
        <authorList>
            <person name="Kim Y.-M."/>
        </authorList>
    </citation>
    <scope>NUCLEOTIDE SEQUENCE [LARGE SCALE GENOMIC DNA]</scope>
    <source>
        <strain evidence="4">YM2019G1</strain>
    </source>
</reference>
<dbReference type="PROSITE" id="PS50405">
    <property type="entry name" value="GST_CTER"/>
    <property type="match status" value="1"/>
</dbReference>
<dbReference type="InterPro" id="IPR002925">
    <property type="entry name" value="Dienelactn_hydro"/>
</dbReference>
<dbReference type="GO" id="GO:0004364">
    <property type="term" value="F:glutathione transferase activity"/>
    <property type="evidence" value="ECO:0007669"/>
    <property type="project" value="InterPro"/>
</dbReference>
<dbReference type="PANTHER" id="PTHR17630">
    <property type="entry name" value="DIENELACTONE HYDROLASE"/>
    <property type="match status" value="1"/>
</dbReference>
<dbReference type="Gene3D" id="3.40.50.1820">
    <property type="entry name" value="alpha/beta hydrolase"/>
    <property type="match status" value="2"/>
</dbReference>
<dbReference type="CDD" id="cd03185">
    <property type="entry name" value="GST_C_Tau"/>
    <property type="match status" value="1"/>
</dbReference>
<evidence type="ECO:0000256" key="1">
    <source>
        <dbReference type="SAM" id="MobiDB-lite"/>
    </source>
</evidence>
<dbReference type="Proteomes" id="UP000436088">
    <property type="component" value="Unassembled WGS sequence"/>
</dbReference>
<dbReference type="SUPFAM" id="SSF47616">
    <property type="entry name" value="GST C-terminal domain-like"/>
    <property type="match status" value="1"/>
</dbReference>
<evidence type="ECO:0000313" key="4">
    <source>
        <dbReference type="EMBL" id="KAE8723850.1"/>
    </source>
</evidence>
<protein>
    <submittedName>
        <fullName evidence="4">Endo-1,3-1,4-beta-d-glucanase</fullName>
    </submittedName>
</protein>
<evidence type="ECO:0000313" key="5">
    <source>
        <dbReference type="Proteomes" id="UP000436088"/>
    </source>
</evidence>
<dbReference type="InterPro" id="IPR036282">
    <property type="entry name" value="Glutathione-S-Trfase_C_sf"/>
</dbReference>
<keyword evidence="2" id="KW-1133">Transmembrane helix</keyword>
<feature type="region of interest" description="Disordered" evidence="1">
    <location>
        <begin position="1"/>
        <end position="20"/>
    </location>
</feature>
<evidence type="ECO:0000256" key="2">
    <source>
        <dbReference type="SAM" id="Phobius"/>
    </source>
</evidence>
<feature type="transmembrane region" description="Helical" evidence="2">
    <location>
        <begin position="300"/>
        <end position="323"/>
    </location>
</feature>
<dbReference type="SUPFAM" id="SSF53474">
    <property type="entry name" value="alpha/beta-Hydrolases"/>
    <property type="match status" value="2"/>
</dbReference>
<comment type="caution">
    <text evidence="4">The sequence shown here is derived from an EMBL/GenBank/DDBJ whole genome shotgun (WGS) entry which is preliminary data.</text>
</comment>
<name>A0A6A3C3T6_HIBSY</name>
<sequence length="623" mass="68467">MLSSQCFENPPSKSTAAANGGGSVQEIGGLTAYINGPPDSKLAILFINDAFGFESPNLRKLVDKVAAAGYFVVVPDFFYGDPYDPNNPDFNIQAWLNKHETVKGLENAKAVIAALKSKGVSAVGATGYCWGGMVAVKLAGTDEIKAAVASHPGPITEDEINKIKVPTAILGAEFDSIFPAEKLKQFEQMLSTKSELDSMVKIFPGVGHGWTMRYNDEDESAVKSAQEAHDDMFNWLSKGREECQAVSAVRTHRRWTLQVAAVTSRNLPASTLKSLDRFNPSLLFFLPLMFSTLADKVAAAGFYLVVTSVIFAILVIAPVMYAIAPAMTAIVSKGFEDAKLIIEALKSKGVSLGSYTVRKLADKVATAGYFVVVPDFFYGDPADRSNPQFNREVWLSKHNTVKELEDAKAVIAALKNKGVSAVGATGYCWGGMVAVKLAGTDEIKAAVASHPGPITEDEINHAIYSWGLFNLPKNVIQLCNLLHLPEDVMQCWLILELAHLSRQTQSIPKIYRTTGEEREQAVKECSEMLETDERHGLIEGKKFFVGDEINMVDIAFCMVAHWLGVLEQVAGIKVFEPHKFPKLHFWAQNFKSVPVIKENLPDDERMFAWLKHRREMMLAPKSN</sequence>